<evidence type="ECO:0000313" key="4">
    <source>
        <dbReference type="Proteomes" id="UP000009170"/>
    </source>
</evidence>
<evidence type="ECO:0000256" key="2">
    <source>
        <dbReference type="SAM" id="Coils"/>
    </source>
</evidence>
<dbReference type="AlphaFoldDB" id="A0A090LY33"/>
<name>A0A090LY33_OSTTA</name>
<dbReference type="GO" id="GO:0019905">
    <property type="term" value="F:syntaxin binding"/>
    <property type="evidence" value="ECO:0007669"/>
    <property type="project" value="InterPro"/>
</dbReference>
<reference evidence="3 4" key="2">
    <citation type="journal article" date="2014" name="BMC Genomics">
        <title>An improved genome of the model marine alga Ostreococcus tauri unfolds by assessing Illumina de novo assemblies.</title>
        <authorList>
            <person name="Blanc-Mathieu R."/>
            <person name="Verhelst B."/>
            <person name="Derelle E."/>
            <person name="Rombauts S."/>
            <person name="Bouget F.Y."/>
            <person name="Carre I."/>
            <person name="Chateau A."/>
            <person name="Eyre-Walker A."/>
            <person name="Grimsley N."/>
            <person name="Moreau H."/>
            <person name="Piegu B."/>
            <person name="Rivals E."/>
            <person name="Schackwitz W."/>
            <person name="Van de Peer Y."/>
            <person name="Piganeau G."/>
        </authorList>
    </citation>
    <scope>NUCLEOTIDE SEQUENCE [LARGE SCALE GENOMIC DNA]</scope>
    <source>
        <strain evidence="4">OTTH 0595 / CCAP 157/2 / RCC745</strain>
    </source>
</reference>
<dbReference type="EMBL" id="CAID01000001">
    <property type="protein sequence ID" value="CEF96770.1"/>
    <property type="molecule type" value="Genomic_DNA"/>
</dbReference>
<organism evidence="3 4">
    <name type="scientific">Ostreococcus tauri</name>
    <name type="common">Marine green alga</name>
    <dbReference type="NCBI Taxonomy" id="70448"/>
    <lineage>
        <taxon>Eukaryota</taxon>
        <taxon>Viridiplantae</taxon>
        <taxon>Chlorophyta</taxon>
        <taxon>Mamiellophyceae</taxon>
        <taxon>Mamiellales</taxon>
        <taxon>Bathycoccaceae</taxon>
        <taxon>Ostreococcus</taxon>
    </lineage>
</organism>
<dbReference type="GeneID" id="34945527"/>
<gene>
    <name evidence="3" type="ORF">OT_ostta01g04310</name>
</gene>
<dbReference type="KEGG" id="ota:OT_ostta01g04310"/>
<evidence type="ECO:0000256" key="1">
    <source>
        <dbReference type="ARBA" id="ARBA00009550"/>
    </source>
</evidence>
<accession>A0A090LY33</accession>
<dbReference type="Pfam" id="PF09728">
    <property type="entry name" value="Taxilin"/>
    <property type="match status" value="1"/>
</dbReference>
<sequence length="191" mass="22105">MVEAERARGEIRDREVALLEERAAAMTKRASDEDAIERRLKEYGEAIESYEKVIASEREEEGKARRALEEALEEARMEIKRRLEREIELSEDLKTYGEKFEEFRAVLVENEAKAEKLVEELASAKMEAMASEKKMLEAKLMKQKSDAALIEVVDERESLRRQVARLTKQNEKLQMLSRTLVEERGKAKSDA</sequence>
<proteinExistence type="inferred from homology"/>
<protein>
    <submittedName>
        <fullName evidence="3">Taxilin family</fullName>
    </submittedName>
</protein>
<evidence type="ECO:0000313" key="3">
    <source>
        <dbReference type="EMBL" id="CEF96770.1"/>
    </source>
</evidence>
<dbReference type="InterPro" id="IPR026183">
    <property type="entry name" value="Taxilin_fam"/>
</dbReference>
<dbReference type="OrthoDB" id="425555at2759"/>
<comment type="caution">
    <text evidence="3">The sequence shown here is derived from an EMBL/GenBank/DDBJ whole genome shotgun (WGS) entry which is preliminary data.</text>
</comment>
<dbReference type="RefSeq" id="XP_022838289.1">
    <property type="nucleotide sequence ID" value="XM_022985409.1"/>
</dbReference>
<comment type="similarity">
    <text evidence="1">Belongs to the taxilin family.</text>
</comment>
<keyword evidence="4" id="KW-1185">Reference proteome</keyword>
<keyword evidence="2" id="KW-0175">Coiled coil</keyword>
<reference evidence="4" key="1">
    <citation type="journal article" date="2006" name="Proc. Natl. Acad. Sci. U.S.A.">
        <title>Genome analysis of the smallest free-living eukaryote Ostreococcus tauri unveils many unique features.</title>
        <authorList>
            <person name="Derelle E."/>
            <person name="Ferraz C."/>
            <person name="Rombauts S."/>
            <person name="Rouze P."/>
            <person name="Worden A.Z."/>
            <person name="Robbens S."/>
            <person name="Partensky F."/>
            <person name="Degroeve S."/>
            <person name="Echeynie S."/>
            <person name="Cooke R."/>
            <person name="Saeys Y."/>
            <person name="Wuyts J."/>
            <person name="Jabbari K."/>
            <person name="Bowler C."/>
            <person name="Panaud O."/>
            <person name="Piegu B."/>
            <person name="Ball S.G."/>
            <person name="Ral J.-P."/>
            <person name="Bouget F.-Y."/>
            <person name="Piganeau G."/>
            <person name="De Baets B."/>
            <person name="Picard A."/>
            <person name="Delseny M."/>
            <person name="Demaille J."/>
            <person name="Van de Peer Y."/>
            <person name="Moreau H."/>
        </authorList>
    </citation>
    <scope>NUCLEOTIDE SEQUENCE [LARGE SCALE GENOMIC DNA]</scope>
    <source>
        <strain evidence="4">OTTH 0595 / CCAP 157/2 / RCC745</strain>
    </source>
</reference>
<dbReference type="InParanoid" id="A0A090LY33"/>
<feature type="coiled-coil region" evidence="2">
    <location>
        <begin position="33"/>
        <end position="183"/>
    </location>
</feature>
<dbReference type="Proteomes" id="UP000009170">
    <property type="component" value="Unassembled WGS sequence"/>
</dbReference>